<dbReference type="OrthoDB" id="125797at2"/>
<sequence length="139" mass="14971">MKVRYLFIPLLLLCGAPSLRAQKIIIIANRSAKVEEIGISDLRGIFLGSSTRFKNGVTAVPVLLRSGPEHDDFLAEYVGKVDSSFRTVWRSLVFTGVASMPKNTDSDAAMVAYVASTPGAIGYVSKNSPHDNVTTVAVK</sequence>
<evidence type="ECO:0000313" key="1">
    <source>
        <dbReference type="EMBL" id="SNT00153.1"/>
    </source>
</evidence>
<reference evidence="1 2" key="1">
    <citation type="submission" date="2017-06" db="EMBL/GenBank/DDBJ databases">
        <authorList>
            <person name="Kim H.J."/>
            <person name="Triplett B.A."/>
        </authorList>
    </citation>
    <scope>NUCLEOTIDE SEQUENCE [LARGE SCALE GENOMIC DNA]</scope>
    <source>
        <strain evidence="1 2">DSM 18704</strain>
    </source>
</reference>
<dbReference type="RefSeq" id="WP_089408506.1">
    <property type="nucleotide sequence ID" value="NZ_FZOU01000003.1"/>
</dbReference>
<dbReference type="EMBL" id="FZOU01000003">
    <property type="protein sequence ID" value="SNT00153.1"/>
    <property type="molecule type" value="Genomic_DNA"/>
</dbReference>
<dbReference type="Proteomes" id="UP000198356">
    <property type="component" value="Unassembled WGS sequence"/>
</dbReference>
<dbReference type="AlphaFoldDB" id="A0A239J4I2"/>
<dbReference type="Gene3D" id="3.40.190.10">
    <property type="entry name" value="Periplasmic binding protein-like II"/>
    <property type="match status" value="1"/>
</dbReference>
<protein>
    <submittedName>
        <fullName evidence="1">Phosphate ABC transporter substrate-binding protein, PhoT family</fullName>
    </submittedName>
</protein>
<accession>A0A239J4I2</accession>
<organism evidence="1 2">
    <name type="scientific">Granulicella rosea</name>
    <dbReference type="NCBI Taxonomy" id="474952"/>
    <lineage>
        <taxon>Bacteria</taxon>
        <taxon>Pseudomonadati</taxon>
        <taxon>Acidobacteriota</taxon>
        <taxon>Terriglobia</taxon>
        <taxon>Terriglobales</taxon>
        <taxon>Acidobacteriaceae</taxon>
        <taxon>Granulicella</taxon>
    </lineage>
</organism>
<gene>
    <name evidence="1" type="ORF">SAMN05421770_103410</name>
</gene>
<proteinExistence type="predicted"/>
<dbReference type="SUPFAM" id="SSF53850">
    <property type="entry name" value="Periplasmic binding protein-like II"/>
    <property type="match status" value="1"/>
</dbReference>
<evidence type="ECO:0000313" key="2">
    <source>
        <dbReference type="Proteomes" id="UP000198356"/>
    </source>
</evidence>
<name>A0A239J4I2_9BACT</name>
<keyword evidence="2" id="KW-1185">Reference proteome</keyword>